<feature type="compositionally biased region" description="Low complexity" evidence="3">
    <location>
        <begin position="721"/>
        <end position="747"/>
    </location>
</feature>
<dbReference type="Pfam" id="PF25408">
    <property type="entry name" value="AAA_lid_NAV1"/>
    <property type="match status" value="1"/>
</dbReference>
<keyword evidence="1 2" id="KW-0175">Coiled coil</keyword>
<evidence type="ECO:0000259" key="4">
    <source>
        <dbReference type="Pfam" id="PF25408"/>
    </source>
</evidence>
<gene>
    <name evidence="5" type="ORF">MS3_00009023</name>
</gene>
<sequence length="1469" mass="168065">MDALYPNFYSLTSVTSEPLDPRVRRRSLIWSMNNTTITTTTTTTTTTVTTTAPINTINTTNNDTTIITSSNNNNSVNDSTISSNVILPKTFNDNIVIVPTNIPNYDCSQNVQSKNNTGLMIRRRSVSSNPFNRNSLLLLCNTNDQFIHRNNNINNQSPNSTPPSSPRLFTDNHLSTRNSILTTFPQPILSDLSTVSSNNSIKHQRRDHSKISIIACNNNNNNNNNNNSTLSPLRSRRIVHQPIQSITNEKFNHPMTSIRMTKNHDQMIQDRSYLMKDEDYSLHQQYKQSCEHHKQIENDLLVNNHRNTYSTPVYSINSNLSIQSAISLQSLDQLKSINQPNQTYSIGNHLVTTRECSVTELNNNSLQYCYYQVPFSECQHQYSSAFQRSDSFTKTSSLLPTKTTSALPIGNVTFNSITSPIQSNTLHKNRIRPIERRRYTQYGITYQHNNNNNNELENEMIRLKQQQQQYTAIPQMLTRSSQLSKTHSNVYEQNGTWSTYTSIITDLHMNNNRDLPILSNIRRQKPVNSRRAHVVSAFEQSLNNMSQRLQNLSNTTTRKDSELHELRATIDALRSQTELGLLKKPPINRPCELNRSFTNDTLKQQENSCISTTTTSTSTTTIITTNASSNTGINNENEQAHINSCLTISNASLTDVDSQQLQMDNSIDKVSSTTSGCKSSGTNVKKNGWFRNSLGKAFRKKTTSSSTLSIHSQSDIDCPTSSIQHNSIYHSNNNNNSLPPGHPSNLPQSPTMDHKGLPNTIINQSNMNSIQSNSHMNALSVLSNTHLNGSSPSNSSTLSSSSSSWSTLGISGNGQNNCNIITATTTTITTTNSSSSSTIVPYTNEQINRLNNTRIQQQQQQDHRPIHSNQLSCPNYLVNYNDSDKQNKLFNVEGGDRNILNRNDSKLELNKQSCQDELNHLKCQLAEKESKLTDVQLEALASAHQLDQLKDEMSHLYSQLNYLLNLILNNSQHNNNNSSTNSILNIGILYLTKLYNWESINNHLVNLYNLYTSYLNLNDPRDLQMNEFKQFQLHIDSLNYTWYIEFHQNTSNYSIQFIDGDNNKRTIQNPQHLINLIQSQSKQFNIQLVMNHDLLNIEQPNLLADHSNDYQQNLFKQLNNLMIKTLLNPNSYVTDSSSLKLHHFNLTDSEQTTMNDLYECLSQYMNNTMNRTEQLPSNLIILFYIQSMNQMSNDDYLKIINDFQVYYNGKKDDPNRTCSIYLIGTWITSVGNSSIESSSSSSPLSSIPGPLQDLTTTSSSMNVKLISYPNKYNSIYKSVQCFNELICWIEIDYSFKQSYMIGDLKKQLVHSLVNEFNEKASSSSLLNQMDQEYLDKFHNQLKCYEDLIKWIQQLHNHYHETTLEDTHQFHLINPLIFLSLPFHDDFSNSELWFIDLWNNQIVKMIKKFIDQWSNHHQKSIKQPVNCIDPTNWILSTWPWHTTNWLECFHKHKHNNTYMISPPCLIHLIE</sequence>
<feature type="compositionally biased region" description="Low complexity" evidence="3">
    <location>
        <begin position="703"/>
        <end position="713"/>
    </location>
</feature>
<evidence type="ECO:0000313" key="6">
    <source>
        <dbReference type="Proteomes" id="UP000471633"/>
    </source>
</evidence>
<feature type="compositionally biased region" description="Low complexity" evidence="3">
    <location>
        <begin position="785"/>
        <end position="806"/>
    </location>
</feature>
<evidence type="ECO:0000256" key="1">
    <source>
        <dbReference type="ARBA" id="ARBA00023054"/>
    </source>
</evidence>
<feature type="compositionally biased region" description="Low complexity" evidence="3">
    <location>
        <begin position="150"/>
        <end position="159"/>
    </location>
</feature>
<evidence type="ECO:0000313" key="5">
    <source>
        <dbReference type="EMBL" id="KAH9580341.1"/>
    </source>
</evidence>
<feature type="region of interest" description="Disordered" evidence="3">
    <location>
        <begin position="149"/>
        <end position="172"/>
    </location>
</feature>
<dbReference type="CTD" id="24591839"/>
<reference evidence="5" key="1">
    <citation type="journal article" date="2012" name="Nat. Genet.">
        <title>Whole-genome sequence of Schistosoma haematobium.</title>
        <authorList>
            <person name="Young N.D."/>
            <person name="Jex A.R."/>
            <person name="Li B."/>
            <person name="Liu S."/>
            <person name="Yang L."/>
            <person name="Xiong Z."/>
            <person name="Li Y."/>
            <person name="Cantacessi C."/>
            <person name="Hall R.S."/>
            <person name="Xu X."/>
            <person name="Chen F."/>
            <person name="Wu X."/>
            <person name="Zerlotini A."/>
            <person name="Oliveira G."/>
            <person name="Hofmann A."/>
            <person name="Zhang G."/>
            <person name="Fang X."/>
            <person name="Kang Y."/>
            <person name="Campbell B.E."/>
            <person name="Loukas A."/>
            <person name="Ranganathan S."/>
            <person name="Rollinson D."/>
            <person name="Rinaldi G."/>
            <person name="Brindley P.J."/>
            <person name="Yang H."/>
            <person name="Wang J."/>
            <person name="Wang J."/>
            <person name="Gasser R.B."/>
        </authorList>
    </citation>
    <scope>NUCLEOTIDE SEQUENCE</scope>
</reference>
<dbReference type="PANTHER" id="PTHR12784">
    <property type="entry name" value="STEERIN"/>
    <property type="match status" value="1"/>
</dbReference>
<dbReference type="InterPro" id="IPR039041">
    <property type="entry name" value="Nav/unc-53"/>
</dbReference>
<protein>
    <recommendedName>
        <fullName evidence="4">CortBP2/NAV1-like AAA+ ATPase lid domain-containing protein</fullName>
    </recommendedName>
</protein>
<feature type="coiled-coil region" evidence="2">
    <location>
        <begin position="911"/>
        <end position="938"/>
    </location>
</feature>
<dbReference type="PANTHER" id="PTHR12784:SF28">
    <property type="entry name" value="PROTEIN SICKIE"/>
    <property type="match status" value="1"/>
</dbReference>
<accession>A0A922IIE3</accession>
<dbReference type="InterPro" id="IPR057568">
    <property type="entry name" value="CortBP2_NAV1-like_AAA_lid"/>
</dbReference>
<dbReference type="GeneID" id="24591839"/>
<dbReference type="RefSeq" id="XP_051064751.1">
    <property type="nucleotide sequence ID" value="XM_051217363.1"/>
</dbReference>
<proteinExistence type="predicted"/>
<feature type="coiled-coil region" evidence="2">
    <location>
        <begin position="446"/>
        <end position="473"/>
    </location>
</feature>
<organism evidence="5 6">
    <name type="scientific">Schistosoma haematobium</name>
    <name type="common">Blood fluke</name>
    <dbReference type="NCBI Taxonomy" id="6185"/>
    <lineage>
        <taxon>Eukaryota</taxon>
        <taxon>Metazoa</taxon>
        <taxon>Spiralia</taxon>
        <taxon>Lophotrochozoa</taxon>
        <taxon>Platyhelminthes</taxon>
        <taxon>Trematoda</taxon>
        <taxon>Digenea</taxon>
        <taxon>Strigeidida</taxon>
        <taxon>Schistosomatoidea</taxon>
        <taxon>Schistosomatidae</taxon>
        <taxon>Schistosoma</taxon>
    </lineage>
</organism>
<dbReference type="Proteomes" id="UP000471633">
    <property type="component" value="Unassembled WGS sequence"/>
</dbReference>
<feature type="region of interest" description="Disordered" evidence="3">
    <location>
        <begin position="702"/>
        <end position="762"/>
    </location>
</feature>
<evidence type="ECO:0000256" key="3">
    <source>
        <dbReference type="SAM" id="MobiDB-lite"/>
    </source>
</evidence>
<reference evidence="5" key="4">
    <citation type="journal article" date="2022" name="PLoS Pathog.">
        <title>Chromosome-level genome of Schistosoma haematobium underpins genome-wide explorations of molecular variation.</title>
        <authorList>
            <person name="Stroehlein A.J."/>
            <person name="Korhonen P.K."/>
            <person name="Lee V.V."/>
            <person name="Ralph S.A."/>
            <person name="Mentink-Kane M."/>
            <person name="You H."/>
            <person name="McManus D.P."/>
            <person name="Tchuente L.T."/>
            <person name="Stothard J.R."/>
            <person name="Kaur P."/>
            <person name="Dudchenko O."/>
            <person name="Aiden E.L."/>
            <person name="Yang B."/>
            <person name="Yang H."/>
            <person name="Emery A.M."/>
            <person name="Webster B.L."/>
            <person name="Brindley P.J."/>
            <person name="Rollinson D."/>
            <person name="Chang B.C.H."/>
            <person name="Gasser R.B."/>
            <person name="Young N.D."/>
        </authorList>
    </citation>
    <scope>NUCLEOTIDE SEQUENCE</scope>
</reference>
<dbReference type="KEGG" id="shx:MS3_00009023"/>
<name>A0A922IIE3_SCHHA</name>
<comment type="caution">
    <text evidence="5">The sequence shown here is derived from an EMBL/GenBank/DDBJ whole genome shotgun (WGS) entry which is preliminary data.</text>
</comment>
<evidence type="ECO:0000256" key="2">
    <source>
        <dbReference type="SAM" id="Coils"/>
    </source>
</evidence>
<feature type="region of interest" description="Disordered" evidence="3">
    <location>
        <begin position="784"/>
        <end position="806"/>
    </location>
</feature>
<dbReference type="EMBL" id="AMPZ03000007">
    <property type="protein sequence ID" value="KAH9580341.1"/>
    <property type="molecule type" value="Genomic_DNA"/>
</dbReference>
<reference evidence="5" key="2">
    <citation type="journal article" date="2019" name="Gigascience">
        <title>High-quality Schistosoma haematobium genome achieved by single-molecule and long-range sequencing.</title>
        <authorList>
            <person name="Stroehlein A.J."/>
            <person name="Korhonen P.K."/>
            <person name="Chong T.M."/>
            <person name="Lim Y.L."/>
            <person name="Chan K.G."/>
            <person name="Webster B."/>
            <person name="Rollinson D."/>
            <person name="Brindley P.J."/>
            <person name="Gasser R.B."/>
            <person name="Young N.D."/>
        </authorList>
    </citation>
    <scope>NUCLEOTIDE SEQUENCE</scope>
</reference>
<reference evidence="5" key="3">
    <citation type="submission" date="2021-06" db="EMBL/GenBank/DDBJ databases">
        <title>Chromosome-level genome assembly for S. haematobium.</title>
        <authorList>
            <person name="Stroehlein A.J."/>
        </authorList>
    </citation>
    <scope>NUCLEOTIDE SEQUENCE</scope>
</reference>
<dbReference type="GO" id="GO:0022008">
    <property type="term" value="P:neurogenesis"/>
    <property type="evidence" value="ECO:0007669"/>
    <property type="project" value="InterPro"/>
</dbReference>
<feature type="domain" description="CortBP2/NAV1-like AAA+ ATPase lid" evidence="4">
    <location>
        <begin position="1344"/>
        <end position="1443"/>
    </location>
</feature>
<keyword evidence="6" id="KW-1185">Reference proteome</keyword>